<dbReference type="Proteomes" id="UP000266701">
    <property type="component" value="Unassembled WGS sequence"/>
</dbReference>
<dbReference type="AlphaFoldDB" id="A0A395TZP0"/>
<protein>
    <submittedName>
        <fullName evidence="1">Cobinamide adenolsyltransferase</fullName>
    </submittedName>
</protein>
<dbReference type="Gene3D" id="3.40.50.1820">
    <property type="entry name" value="alpha/beta hydrolase"/>
    <property type="match status" value="1"/>
</dbReference>
<sequence length="221" mass="24354">MKIVILHGLYMHGLVMQPLAQRLNKLGYQTEVISYNTLAIDDEKVFQAIDCALAQDRINVLVGHSLGGLMIKHYLRSRHPSPNVISHVVALASPLKGASIVAKIQQLGLGAMLGNAHLYGLQLHQDSWDLPQRLGCIAGTLRFGFRPILLGGSGMCDGTVTVAETQISGMTDHLLLHQSYTGLVYSHQTAHQIDYFIRHNQFQHKKNPNEVISLYSGEPGE</sequence>
<evidence type="ECO:0000313" key="2">
    <source>
        <dbReference type="Proteomes" id="UP000266701"/>
    </source>
</evidence>
<dbReference type="PANTHER" id="PTHR37946:SF1">
    <property type="entry name" value="SLL1969 PROTEIN"/>
    <property type="match status" value="1"/>
</dbReference>
<dbReference type="EMBL" id="MCBA01000046">
    <property type="protein sequence ID" value="RGP90274.1"/>
    <property type="molecule type" value="Genomic_DNA"/>
</dbReference>
<evidence type="ECO:0000313" key="1">
    <source>
        <dbReference type="EMBL" id="RGP90274.1"/>
    </source>
</evidence>
<dbReference type="SUPFAM" id="SSF53474">
    <property type="entry name" value="alpha/beta-Hydrolases"/>
    <property type="match status" value="1"/>
</dbReference>
<proteinExistence type="predicted"/>
<keyword evidence="1" id="KW-0808">Transferase</keyword>
<reference evidence="1 2" key="1">
    <citation type="journal article" date="2017" name="Emerg. Infect. Dis.">
        <title>Carbapenemase VCC-1-Producing Vibrio cholerae in Coastal Waters of Germany.</title>
        <authorList>
            <person name="Hammerl J.A."/>
            <person name="Jackel C."/>
            <person name="Bortolaia V."/>
            <person name="Schwartz K."/>
            <person name="Bier N."/>
            <person name="Hendriksen R.S."/>
            <person name="Guerra B."/>
            <person name="Strauch E."/>
        </authorList>
    </citation>
    <scope>NUCLEOTIDE SEQUENCE [LARGE SCALE GENOMIC DNA]</scope>
    <source>
        <strain evidence="1 2">VN-2825</strain>
    </source>
</reference>
<comment type="caution">
    <text evidence="1">The sequence shown here is derived from an EMBL/GenBank/DDBJ whole genome shotgun (WGS) entry which is preliminary data.</text>
</comment>
<dbReference type="InterPro" id="IPR029058">
    <property type="entry name" value="AB_hydrolase_fold"/>
</dbReference>
<accession>A0A395TZP0</accession>
<gene>
    <name evidence="1" type="ORF">BC353_08990</name>
</gene>
<dbReference type="PANTHER" id="PTHR37946">
    <property type="entry name" value="SLL1969 PROTEIN"/>
    <property type="match status" value="1"/>
</dbReference>
<organism evidence="1 2">
    <name type="scientific">Vibrio cholerae</name>
    <dbReference type="NCBI Taxonomy" id="666"/>
    <lineage>
        <taxon>Bacteria</taxon>
        <taxon>Pseudomonadati</taxon>
        <taxon>Pseudomonadota</taxon>
        <taxon>Gammaproteobacteria</taxon>
        <taxon>Vibrionales</taxon>
        <taxon>Vibrionaceae</taxon>
        <taxon>Vibrio</taxon>
    </lineage>
</organism>
<name>A0A395TZP0_VIBCL</name>
<dbReference type="GO" id="GO:0016740">
    <property type="term" value="F:transferase activity"/>
    <property type="evidence" value="ECO:0007669"/>
    <property type="project" value="UniProtKB-KW"/>
</dbReference>